<feature type="compositionally biased region" description="Polar residues" evidence="1">
    <location>
        <begin position="262"/>
        <end position="271"/>
    </location>
</feature>
<keyword evidence="3" id="KW-1185">Reference proteome</keyword>
<evidence type="ECO:0000313" key="3">
    <source>
        <dbReference type="Proteomes" id="UP001159363"/>
    </source>
</evidence>
<dbReference type="EMBL" id="JARBHB010000010">
    <property type="protein sequence ID" value="KAJ8874162.1"/>
    <property type="molecule type" value="Genomic_DNA"/>
</dbReference>
<gene>
    <name evidence="2" type="ORF">PR048_025004</name>
</gene>
<sequence length="743" mass="81796">MKREVKTIMKTALMKIAMVTVLTLKRRAGVDADLDSAGARQCCETTGVWMTSFPGLNTSVSQSKRSPVTFQLTASLLFSLTEMATGRWKAGRDLRGVISLCILLDVADVACTAECGANCGTCGANCAKRVADLETLPSPTACACVGHTRAHDRLPPNGATAVTLRPALHAPFARKASFVPRRVFHTTLKILYRGRRPASGMSHVTDIRKSAPASCENEAPTLYGNRPNSSSQKPLLYCRKIWSNAGMQASGKREIPDETRRAASSSGTIPTYENPGMTPPGIEQDSSWWSHLTSPRPAIQFVPKMFYRAEVGALGGPVQSANIVVGVPLHSSHPRTMALEIKPETFATVVRRLQIHTCLTRDSKPQNQVPEDSVQPPEYQLRMKTIYSSSDADNCNAIISRNALGADELQRNLLHPDWLPPIETQRIVLLWNQLYTRCLSAVSDSVVTKGMFFRALLAWNTMEGITHKSHYDRSSAFFDGLGSTSVWLAYSVCAVDGTYSLLTTSISFIIMRTATRCPCGMLLAADDGLYNDRHLPGSRLDQTCFESKPLEENASKYNSSTLSVSLPNLPSFPKLGLPATVCWRTFLISLRPAEMYYPEILTHAPKLPPVAASPHQRLMSHSAISKSCPRRRRITVGILGTHLHCSRASRWYNRAGRKAGATTHSQTEIELDEDIDAWPLTRSAACSSGVYADNRNSRISRNAPTSTRCDVICFTLIGYHSSQRIALLWNQLTKEPEPRWLSS</sequence>
<feature type="compositionally biased region" description="Basic and acidic residues" evidence="1">
    <location>
        <begin position="251"/>
        <end position="261"/>
    </location>
</feature>
<dbReference type="Proteomes" id="UP001159363">
    <property type="component" value="Chromosome 9"/>
</dbReference>
<accession>A0ABQ9GQ75</accession>
<name>A0ABQ9GQ75_9NEOP</name>
<evidence type="ECO:0000256" key="1">
    <source>
        <dbReference type="SAM" id="MobiDB-lite"/>
    </source>
</evidence>
<reference evidence="2 3" key="1">
    <citation type="submission" date="2023-02" db="EMBL/GenBank/DDBJ databases">
        <title>LHISI_Scaffold_Assembly.</title>
        <authorList>
            <person name="Stuart O.P."/>
            <person name="Cleave R."/>
            <person name="Magrath M.J.L."/>
            <person name="Mikheyev A.S."/>
        </authorList>
    </citation>
    <scope>NUCLEOTIDE SEQUENCE [LARGE SCALE GENOMIC DNA]</scope>
    <source>
        <strain evidence="2">Daus_M_001</strain>
        <tissue evidence="2">Leg muscle</tissue>
    </source>
</reference>
<comment type="caution">
    <text evidence="2">The sequence shown here is derived from an EMBL/GenBank/DDBJ whole genome shotgun (WGS) entry which is preliminary data.</text>
</comment>
<organism evidence="2 3">
    <name type="scientific">Dryococelus australis</name>
    <dbReference type="NCBI Taxonomy" id="614101"/>
    <lineage>
        <taxon>Eukaryota</taxon>
        <taxon>Metazoa</taxon>
        <taxon>Ecdysozoa</taxon>
        <taxon>Arthropoda</taxon>
        <taxon>Hexapoda</taxon>
        <taxon>Insecta</taxon>
        <taxon>Pterygota</taxon>
        <taxon>Neoptera</taxon>
        <taxon>Polyneoptera</taxon>
        <taxon>Phasmatodea</taxon>
        <taxon>Verophasmatodea</taxon>
        <taxon>Anareolatae</taxon>
        <taxon>Phasmatidae</taxon>
        <taxon>Eurycanthinae</taxon>
        <taxon>Dryococelus</taxon>
    </lineage>
</organism>
<proteinExistence type="predicted"/>
<feature type="region of interest" description="Disordered" evidence="1">
    <location>
        <begin position="249"/>
        <end position="281"/>
    </location>
</feature>
<protein>
    <submittedName>
        <fullName evidence="2">Uncharacterized protein</fullName>
    </submittedName>
</protein>
<evidence type="ECO:0000313" key="2">
    <source>
        <dbReference type="EMBL" id="KAJ8874162.1"/>
    </source>
</evidence>